<gene>
    <name evidence="1" type="ORF">PR048_013676</name>
</gene>
<evidence type="ECO:0000313" key="1">
    <source>
        <dbReference type="EMBL" id="KAJ8887461.1"/>
    </source>
</evidence>
<dbReference type="Proteomes" id="UP001159363">
    <property type="component" value="Chromosome X"/>
</dbReference>
<comment type="caution">
    <text evidence="1">The sequence shown here is derived from an EMBL/GenBank/DDBJ whole genome shotgun (WGS) entry which is preliminary data.</text>
</comment>
<dbReference type="PANTHER" id="PTHR45749">
    <property type="match status" value="1"/>
</dbReference>
<accession>A0ABQ9HSU9</accession>
<dbReference type="PANTHER" id="PTHR45749:SF21">
    <property type="entry name" value="DUF4371 DOMAIN-CONTAINING PROTEIN"/>
    <property type="match status" value="1"/>
</dbReference>
<sequence>MQHIGGRANALCLCYVKKYFEDKNYILREDFLDFVPIYELTDRDLATVITNKLESHKLNMSYMCGQGNDGASSISSYLGRVHTINCEKFSQVKYVHCRSHSFNLTLSHACSVQPPFVHVESRWVERYNILISKNLYIPILPTLNILKESQNLETSAKSSQLLCAMGKSEFLVSLIATELFS</sequence>
<proteinExistence type="predicted"/>
<dbReference type="EMBL" id="JARBHB010000004">
    <property type="protein sequence ID" value="KAJ8887461.1"/>
    <property type="molecule type" value="Genomic_DNA"/>
</dbReference>
<name>A0ABQ9HSU9_9NEOP</name>
<organism evidence="1 2">
    <name type="scientific">Dryococelus australis</name>
    <dbReference type="NCBI Taxonomy" id="614101"/>
    <lineage>
        <taxon>Eukaryota</taxon>
        <taxon>Metazoa</taxon>
        <taxon>Ecdysozoa</taxon>
        <taxon>Arthropoda</taxon>
        <taxon>Hexapoda</taxon>
        <taxon>Insecta</taxon>
        <taxon>Pterygota</taxon>
        <taxon>Neoptera</taxon>
        <taxon>Polyneoptera</taxon>
        <taxon>Phasmatodea</taxon>
        <taxon>Verophasmatodea</taxon>
        <taxon>Anareolatae</taxon>
        <taxon>Phasmatidae</taxon>
        <taxon>Eurycanthinae</taxon>
        <taxon>Dryococelus</taxon>
    </lineage>
</organism>
<keyword evidence="2" id="KW-1185">Reference proteome</keyword>
<reference evidence="1 2" key="1">
    <citation type="submission" date="2023-02" db="EMBL/GenBank/DDBJ databases">
        <title>LHISI_Scaffold_Assembly.</title>
        <authorList>
            <person name="Stuart O.P."/>
            <person name="Cleave R."/>
            <person name="Magrath M.J.L."/>
            <person name="Mikheyev A.S."/>
        </authorList>
    </citation>
    <scope>NUCLEOTIDE SEQUENCE [LARGE SCALE GENOMIC DNA]</scope>
    <source>
        <strain evidence="1">Daus_M_001</strain>
        <tissue evidence="1">Leg muscle</tissue>
    </source>
</reference>
<evidence type="ECO:0000313" key="2">
    <source>
        <dbReference type="Proteomes" id="UP001159363"/>
    </source>
</evidence>
<evidence type="ECO:0008006" key="3">
    <source>
        <dbReference type="Google" id="ProtNLM"/>
    </source>
</evidence>
<protein>
    <recommendedName>
        <fullName evidence="3">DUF4371 domain-containing protein</fullName>
    </recommendedName>
</protein>